<reference evidence="1 2" key="1">
    <citation type="submission" date="2019-11" db="EMBL/GenBank/DDBJ databases">
        <title>Comparative genomics of hydrocarbon-degrading Desulfosarcina strains.</title>
        <authorList>
            <person name="Watanabe M."/>
            <person name="Kojima H."/>
            <person name="Fukui M."/>
        </authorList>
    </citation>
    <scope>NUCLEOTIDE SEQUENCE [LARGE SCALE GENOMIC DNA]</scope>
    <source>
        <strain evidence="1 2">28bB2T</strain>
    </source>
</reference>
<dbReference type="Proteomes" id="UP000425960">
    <property type="component" value="Chromosome"/>
</dbReference>
<dbReference type="KEGG" id="dov:DSCO28_18070"/>
<organism evidence="1 2">
    <name type="scientific">Desulfosarcina ovata subsp. sediminis</name>
    <dbReference type="NCBI Taxonomy" id="885957"/>
    <lineage>
        <taxon>Bacteria</taxon>
        <taxon>Pseudomonadati</taxon>
        <taxon>Thermodesulfobacteriota</taxon>
        <taxon>Desulfobacteria</taxon>
        <taxon>Desulfobacterales</taxon>
        <taxon>Desulfosarcinaceae</taxon>
        <taxon>Desulfosarcina</taxon>
    </lineage>
</organism>
<protein>
    <submittedName>
        <fullName evidence="1">Uncharacterized protein</fullName>
    </submittedName>
</protein>
<accession>A0A5K7ZK21</accession>
<evidence type="ECO:0000313" key="1">
    <source>
        <dbReference type="EMBL" id="BBO81241.1"/>
    </source>
</evidence>
<evidence type="ECO:0000313" key="2">
    <source>
        <dbReference type="Proteomes" id="UP000425960"/>
    </source>
</evidence>
<dbReference type="EMBL" id="AP021876">
    <property type="protein sequence ID" value="BBO81241.1"/>
    <property type="molecule type" value="Genomic_DNA"/>
</dbReference>
<proteinExistence type="predicted"/>
<gene>
    <name evidence="1" type="ORF">DSCO28_18070</name>
</gene>
<name>A0A5K7ZK21_9BACT</name>
<dbReference type="AlphaFoldDB" id="A0A5K7ZK21"/>
<sequence length="65" mass="7150">MGDWCGSTTADLTDQIEATGAEEGKTAKTSFKQHFIGQAKKSVFSYGKVFFYLTRTLMGDPPDHT</sequence>